<sequence length="273" mass="28477">MLTVIGGEGHQCRRRHSGRRITLFRRVASLAAGALALAACSSIDSLNEAMPLPSGSRAVSEPAGDATAPAMPVSAAGFAIQTHARTDLRNYDRFSFMTATTKGLAPDAAARADERIRGMVDAAVNDALAADDGACIEGEATCGIFELTLDVLPCSGEILCLKQDVNGVPVGSATSDQRVDVLVLDSVTGRAVDLSRFVPIEATEEFLAAVNAEVAAAQQQAGFYDPAYPTEVTEDDIAGWAPLSDRIQIWFSRYSAGPGAMGAVTVSVPYPGS</sequence>
<proteinExistence type="predicted"/>
<name>A0A6J7QXD4_9ZZZZ</name>
<evidence type="ECO:0000313" key="1">
    <source>
        <dbReference type="EMBL" id="CAB5021565.1"/>
    </source>
</evidence>
<accession>A0A6J7QXD4</accession>
<dbReference type="AlphaFoldDB" id="A0A6J7QXD4"/>
<dbReference type="EMBL" id="CAFBPD010000268">
    <property type="protein sequence ID" value="CAB5021565.1"/>
    <property type="molecule type" value="Genomic_DNA"/>
</dbReference>
<protein>
    <submittedName>
        <fullName evidence="1">Unannotated protein</fullName>
    </submittedName>
</protein>
<reference evidence="1" key="1">
    <citation type="submission" date="2020-05" db="EMBL/GenBank/DDBJ databases">
        <authorList>
            <person name="Chiriac C."/>
            <person name="Salcher M."/>
            <person name="Ghai R."/>
            <person name="Kavagutti S V."/>
        </authorList>
    </citation>
    <scope>NUCLEOTIDE SEQUENCE</scope>
</reference>
<organism evidence="1">
    <name type="scientific">freshwater metagenome</name>
    <dbReference type="NCBI Taxonomy" id="449393"/>
    <lineage>
        <taxon>unclassified sequences</taxon>
        <taxon>metagenomes</taxon>
        <taxon>ecological metagenomes</taxon>
    </lineage>
</organism>
<gene>
    <name evidence="1" type="ORF">UFOPK4061_01428</name>
</gene>